<organism evidence="2 3">
    <name type="scientific">Streptomyces kaempferi</name>
    <dbReference type="NCBI Taxonomy" id="333725"/>
    <lineage>
        <taxon>Bacteria</taxon>
        <taxon>Bacillati</taxon>
        <taxon>Actinomycetota</taxon>
        <taxon>Actinomycetes</taxon>
        <taxon>Kitasatosporales</taxon>
        <taxon>Streptomycetaceae</taxon>
        <taxon>Streptomyces</taxon>
    </lineage>
</organism>
<accession>A0ABW3XYT8</accession>
<proteinExistence type="predicted"/>
<comment type="caution">
    <text evidence="2">The sequence shown here is derived from an EMBL/GenBank/DDBJ whole genome shotgun (WGS) entry which is preliminary data.</text>
</comment>
<evidence type="ECO:0000313" key="3">
    <source>
        <dbReference type="Proteomes" id="UP001597058"/>
    </source>
</evidence>
<sequence>MSGVEEEGARWQKGISDYGHTSALLRRPGQDKHPVRLTSYLPKNEGWVFTSQGEKMDVFPPLVRDSNASIHFSLGADIRGMWLVLAWAQDRISHPLVQAAAVEARDFARDVSAAFAGHRHSVASSVGYGNSVGADKLAVLGAADLNFLQVESYAWLMFSHASALPLRRKFAEDIPTKDMLPVALRNPFHVLRSTLSKEVRDWLRKNADYIIGRFEYRLIKAMEKYRNKALVRVETYGIMDEVIHGHLTHRDYVTSMIFGHTSGRTVSQNETVGLIDENTLDMADGRFPLAAFQLRIAGVGDAAFQQTAHEIFDLAKQAHYVSTRFASWGYEHVPGAVLSIVENPLVEQVAGLITHLRTVGKPGPAESDGTPPGFYDQYRISYYQYRTVLDALTLYGLGLPSDVVQRLTDIRTKLLNAIPKRGTVPTPVKSALERIDATLRALQPHGQRPRATLQNVLGRLVRNEAAPRTPISAERGLVEMNLVGEDAEILDRRRLPAFLAAPRATLESDRESNEPVIAEVEVGRAQVLPDPGLLTARDDNGGASRTRRFEVRRVRLGNGEHESRVVLRVFFDVQMSGDGTAPTPEQVQEVAVRAQQGIDTHYNNGLRLPSGDLLRVLFERVMERDGAHHTVRLHSTFERAHSNDWPVDILSFVIAHESGHLLGLEDGYREVMSGPRDVYDDGALMVGYTSDLRGRALLDADRAVLDAEQAPVPGIRGQQRITPRELRKIGAVIDRSLRAGLVAGGGAASGRRALPADRPDGLPSRASFSLEVRQDVLYGNGRGRMGLLPPRGMSSRPRPVQVGEANANGTYRAVLSLPGDQDKGPIAPQQTPQVVFPYYWTEDDAIYAAEQAYLDALRSGQVKSAPEKSHSHLWAGKYGGVRIEGLLHGGEFSKFWLSEDQAGLQPPPYMPVPAVAPKANSGFGRRVEDVAAYGNRRTRTGAYHPPTAEEKQIAHGLAIRYGSTLENETFVADVFFLDPAIRITDPLAAVMDSWRLHADGAGTVMFPQLWSSDDVLDAVQEAYGYSMRQGMVKPLDGGRYHWAGIGKSVAIEGLVRDGQFVAYRPTAFQPYLFWHEDRMVAVTEPLYWRVAGWSHLRAHQALFANGQTGVRITSHVSLEPRPGVSPQSVTLLREQLTSETESLYNSLSSNGGLLARFELAFDDRPGTARVSIPVAEEKMSDADIRKILSSMFRTVPERARIEGLAHGIRLVREPAWEPLPGIDPDATRTSVRDAMLAGNPLNGTTTLREPDPTDLGNAMQPIVTLTQWDEEHSVPSLDGGNTEPVEPSRRVTHSTPSTQVIVNPFSSDEGSQRREQDDESYLRHGQGVSADQQRAGAAVAKSSGAPGIAALEEPNKVPQGMVIPTGRDQAAPDGKSTQQIRQVDESIPAPVRWDDDAQQFVLDLHAVRSTAGEADRWVEATAAIFDAAAGERKDGSTVRVGLASTEPLQTLTDTPDAVQFLSQVVNSRLPGRTAPLTVVLTFPNGYTINLCSPTS</sequence>
<feature type="region of interest" description="Disordered" evidence="1">
    <location>
        <begin position="1272"/>
        <end position="1353"/>
    </location>
</feature>
<keyword evidence="3" id="KW-1185">Reference proteome</keyword>
<protein>
    <submittedName>
        <fullName evidence="2">EndoU domain-containing protein</fullName>
    </submittedName>
</protein>
<evidence type="ECO:0000256" key="1">
    <source>
        <dbReference type="SAM" id="MobiDB-lite"/>
    </source>
</evidence>
<evidence type="ECO:0000313" key="2">
    <source>
        <dbReference type="EMBL" id="MFD1313669.1"/>
    </source>
</evidence>
<dbReference type="Proteomes" id="UP001597058">
    <property type="component" value="Unassembled WGS sequence"/>
</dbReference>
<feature type="compositionally biased region" description="Basic and acidic residues" evidence="1">
    <location>
        <begin position="1310"/>
        <end position="1322"/>
    </location>
</feature>
<reference evidence="3" key="1">
    <citation type="journal article" date="2019" name="Int. J. Syst. Evol. Microbiol.">
        <title>The Global Catalogue of Microorganisms (GCM) 10K type strain sequencing project: providing services to taxonomists for standard genome sequencing and annotation.</title>
        <authorList>
            <consortium name="The Broad Institute Genomics Platform"/>
            <consortium name="The Broad Institute Genome Sequencing Center for Infectious Disease"/>
            <person name="Wu L."/>
            <person name="Ma J."/>
        </authorList>
    </citation>
    <scope>NUCLEOTIDE SEQUENCE [LARGE SCALE GENOMIC DNA]</scope>
    <source>
        <strain evidence="3">CGMCC 4.7020</strain>
    </source>
</reference>
<feature type="compositionally biased region" description="Polar residues" evidence="1">
    <location>
        <begin position="1293"/>
        <end position="1309"/>
    </location>
</feature>
<gene>
    <name evidence="2" type="ORF">ACFQ5X_49345</name>
</gene>
<name>A0ABW3XYT8_9ACTN</name>
<dbReference type="RefSeq" id="WP_381238931.1">
    <property type="nucleotide sequence ID" value="NZ_JBHSKH010000061.1"/>
</dbReference>
<dbReference type="EMBL" id="JBHTMM010000236">
    <property type="protein sequence ID" value="MFD1313669.1"/>
    <property type="molecule type" value="Genomic_DNA"/>
</dbReference>